<protein>
    <submittedName>
        <fullName evidence="1">Uncharacterized protein</fullName>
    </submittedName>
</protein>
<keyword evidence="2" id="KW-1185">Reference proteome</keyword>
<evidence type="ECO:0000313" key="2">
    <source>
        <dbReference type="Proteomes" id="UP000309997"/>
    </source>
</evidence>
<gene>
    <name evidence="1" type="ORF">D5086_000248</name>
</gene>
<accession>A0ACC4CWI9</accession>
<name>A0ACC4CWI9_POPAL</name>
<proteinExistence type="predicted"/>
<evidence type="ECO:0000313" key="1">
    <source>
        <dbReference type="EMBL" id="KAL3609228.1"/>
    </source>
</evidence>
<reference evidence="1 2" key="1">
    <citation type="journal article" date="2024" name="Plant Biotechnol. J.">
        <title>Genome and CRISPR/Cas9 system of a widespread forest tree (Populus alba) in the world.</title>
        <authorList>
            <person name="Liu Y.J."/>
            <person name="Jiang P.F."/>
            <person name="Han X.M."/>
            <person name="Li X.Y."/>
            <person name="Wang H.M."/>
            <person name="Wang Y.J."/>
            <person name="Wang X.X."/>
            <person name="Zeng Q.Y."/>
        </authorList>
    </citation>
    <scope>NUCLEOTIDE SEQUENCE [LARGE SCALE GENOMIC DNA]</scope>
    <source>
        <strain evidence="2">cv. PAL-ZL1</strain>
    </source>
</reference>
<organism evidence="1 2">
    <name type="scientific">Populus alba</name>
    <name type="common">White poplar</name>
    <dbReference type="NCBI Taxonomy" id="43335"/>
    <lineage>
        <taxon>Eukaryota</taxon>
        <taxon>Viridiplantae</taxon>
        <taxon>Streptophyta</taxon>
        <taxon>Embryophyta</taxon>
        <taxon>Tracheophyta</taxon>
        <taxon>Spermatophyta</taxon>
        <taxon>Magnoliopsida</taxon>
        <taxon>eudicotyledons</taxon>
        <taxon>Gunneridae</taxon>
        <taxon>Pentapetalae</taxon>
        <taxon>rosids</taxon>
        <taxon>fabids</taxon>
        <taxon>Malpighiales</taxon>
        <taxon>Salicaceae</taxon>
        <taxon>Saliceae</taxon>
        <taxon>Populus</taxon>
    </lineage>
</organism>
<dbReference type="Proteomes" id="UP000309997">
    <property type="component" value="Unassembled WGS sequence"/>
</dbReference>
<sequence length="338" mass="38282">MAEAEKNQEIIPNSKPATKNTTSSSIFNRSVTIHSASMAKSYLQSTSRFYNSFESMKGKVKKLRSLFESPKPQKPNPDELQIQATHKLQSFKSMGPEYNRFPSFGFINNSKIRLPGTEDRIVVYLTSLRGVRRTYEDCYAVVFTLLLHRVLSVSSGNASLCTEGDADEAIAKFCLYKLAFSIQSKPYCGYNNLSKQTYRMAMGRSGLALRERGRSRNQDCENKDGELRDCSLASEKMKSLCSFELFSRFAHLSFLTYPSDFQCPQVSSDFPVVFHILYKIFVEKGFCLLSRVIVAQKMAFGTHATLSSRKLQSPEDFEPTEQRFVRIQNLVASLVLAL</sequence>
<dbReference type="EMBL" id="RCHU02000001">
    <property type="protein sequence ID" value="KAL3609228.1"/>
    <property type="molecule type" value="Genomic_DNA"/>
</dbReference>
<comment type="caution">
    <text evidence="1">The sequence shown here is derived from an EMBL/GenBank/DDBJ whole genome shotgun (WGS) entry which is preliminary data.</text>
</comment>